<gene>
    <name evidence="4" type="ORF">TSPGSL018_3451</name>
</gene>
<dbReference type="Pfam" id="PF01425">
    <property type="entry name" value="Amidase"/>
    <property type="match status" value="1"/>
</dbReference>
<feature type="domain" description="Amidase" evidence="3">
    <location>
        <begin position="130"/>
        <end position="230"/>
    </location>
</feature>
<name>A0A061RFL4_9CHLO</name>
<dbReference type="EMBL" id="GBEZ01015412">
    <property type="protein sequence ID" value="JAC70748.1"/>
    <property type="molecule type" value="Transcribed_RNA"/>
</dbReference>
<dbReference type="GO" id="GO:0016740">
    <property type="term" value="F:transferase activity"/>
    <property type="evidence" value="ECO:0007669"/>
    <property type="project" value="UniProtKB-KW"/>
</dbReference>
<sequence>MSGDTVESSLNNDIGEILTPDEGPSHAKDQSRPKSSVEFDFSAEAEATGSAATDRQPNKVGTQRVASGFPLAKVGVIVGVGAVAVGGALFRRFFLRKLKLPGSRVRVEKILLERFSVLPPPQPPPPQAPQALRGLTFAVSDVFDIEGRTCSIGKPEWKANTDPATATAPIVQLMLNSGAELVGATNVSADFLSLHGRNPHYGTPANPAAPGHITGGCHGGAAAAVAAGLA</sequence>
<keyword evidence="2" id="KW-1133">Transmembrane helix</keyword>
<keyword evidence="2" id="KW-0472">Membrane</keyword>
<evidence type="ECO:0000259" key="3">
    <source>
        <dbReference type="Pfam" id="PF01425"/>
    </source>
</evidence>
<dbReference type="PANTHER" id="PTHR46310">
    <property type="entry name" value="AMIDASE 1"/>
    <property type="match status" value="1"/>
</dbReference>
<protein>
    <submittedName>
        <fullName evidence="4">Glutamyl-trna amidotransferase subunit a</fullName>
    </submittedName>
</protein>
<evidence type="ECO:0000256" key="1">
    <source>
        <dbReference type="SAM" id="MobiDB-lite"/>
    </source>
</evidence>
<dbReference type="PANTHER" id="PTHR46310:SF7">
    <property type="entry name" value="AMIDASE 1"/>
    <property type="match status" value="1"/>
</dbReference>
<feature type="compositionally biased region" description="Polar residues" evidence="1">
    <location>
        <begin position="1"/>
        <end position="12"/>
    </location>
</feature>
<feature type="compositionally biased region" description="Basic and acidic residues" evidence="1">
    <location>
        <begin position="23"/>
        <end position="37"/>
    </location>
</feature>
<accession>A0A061RFL4</accession>
<evidence type="ECO:0000313" key="4">
    <source>
        <dbReference type="EMBL" id="JAC70748.1"/>
    </source>
</evidence>
<dbReference type="SUPFAM" id="SSF75304">
    <property type="entry name" value="Amidase signature (AS) enzymes"/>
    <property type="match status" value="1"/>
</dbReference>
<feature type="non-terminal residue" evidence="4">
    <location>
        <position position="230"/>
    </location>
</feature>
<evidence type="ECO:0000256" key="2">
    <source>
        <dbReference type="SAM" id="Phobius"/>
    </source>
</evidence>
<organism evidence="4">
    <name type="scientific">Tetraselmis sp. GSL018</name>
    <dbReference type="NCBI Taxonomy" id="582737"/>
    <lineage>
        <taxon>Eukaryota</taxon>
        <taxon>Viridiplantae</taxon>
        <taxon>Chlorophyta</taxon>
        <taxon>core chlorophytes</taxon>
        <taxon>Chlorodendrophyceae</taxon>
        <taxon>Chlorodendrales</taxon>
        <taxon>Chlorodendraceae</taxon>
        <taxon>Tetraselmis</taxon>
    </lineage>
</organism>
<dbReference type="Gene3D" id="3.90.1300.10">
    <property type="entry name" value="Amidase signature (AS) domain"/>
    <property type="match status" value="1"/>
</dbReference>
<dbReference type="InterPro" id="IPR023631">
    <property type="entry name" value="Amidase_dom"/>
</dbReference>
<proteinExistence type="predicted"/>
<feature type="region of interest" description="Disordered" evidence="1">
    <location>
        <begin position="1"/>
        <end position="37"/>
    </location>
</feature>
<keyword evidence="4" id="KW-0808">Transferase</keyword>
<dbReference type="AlphaFoldDB" id="A0A061RFL4"/>
<keyword evidence="2" id="KW-0812">Transmembrane</keyword>
<reference evidence="4" key="1">
    <citation type="submission" date="2014-05" db="EMBL/GenBank/DDBJ databases">
        <title>The transcriptome of the halophilic microalga Tetraselmis sp. GSL018 isolated from the Great Salt Lake, Utah.</title>
        <authorList>
            <person name="Jinkerson R.E."/>
            <person name="D'Adamo S."/>
            <person name="Posewitz M.C."/>
        </authorList>
    </citation>
    <scope>NUCLEOTIDE SEQUENCE</scope>
    <source>
        <strain evidence="4">GSL018</strain>
    </source>
</reference>
<feature type="transmembrane region" description="Helical" evidence="2">
    <location>
        <begin position="74"/>
        <end position="94"/>
    </location>
</feature>
<dbReference type="InterPro" id="IPR036928">
    <property type="entry name" value="AS_sf"/>
</dbReference>